<evidence type="ECO:0000313" key="4">
    <source>
        <dbReference type="Proteomes" id="UP000252884"/>
    </source>
</evidence>
<dbReference type="Pfam" id="PF01957">
    <property type="entry name" value="NfeD"/>
    <property type="match status" value="1"/>
</dbReference>
<proteinExistence type="predicted"/>
<dbReference type="GO" id="GO:0006508">
    <property type="term" value="P:proteolysis"/>
    <property type="evidence" value="ECO:0007669"/>
    <property type="project" value="UniProtKB-KW"/>
</dbReference>
<feature type="transmembrane region" description="Helical" evidence="1">
    <location>
        <begin position="46"/>
        <end position="69"/>
    </location>
</feature>
<sequence>MGIADSTFWWLLAGACIVLELVTGTFYLLMLALGFVAAALAAYLGLALAGQVATAAIAGGGAVAIWYAVRSARGRQAAASANPDMNLDIGETLSVDSWNADGTASVHYRGARWTVVQRAAQPPEAGIYRVVGVVGNRLMVDKA</sequence>
<dbReference type="InterPro" id="IPR002810">
    <property type="entry name" value="NfeD-like_C"/>
</dbReference>
<dbReference type="GO" id="GO:0008233">
    <property type="term" value="F:peptidase activity"/>
    <property type="evidence" value="ECO:0007669"/>
    <property type="project" value="UniProtKB-KW"/>
</dbReference>
<protein>
    <submittedName>
        <fullName evidence="3">Membrane protein implicated in regulation of membrane protease activity</fullName>
    </submittedName>
</protein>
<evidence type="ECO:0000259" key="2">
    <source>
        <dbReference type="Pfam" id="PF01957"/>
    </source>
</evidence>
<evidence type="ECO:0000313" key="3">
    <source>
        <dbReference type="EMBL" id="RCW70385.1"/>
    </source>
</evidence>
<organism evidence="3 4">
    <name type="scientific">Pseudorhodoferax soli</name>
    <dbReference type="NCBI Taxonomy" id="545864"/>
    <lineage>
        <taxon>Bacteria</taxon>
        <taxon>Pseudomonadati</taxon>
        <taxon>Pseudomonadota</taxon>
        <taxon>Betaproteobacteria</taxon>
        <taxon>Burkholderiales</taxon>
        <taxon>Comamonadaceae</taxon>
    </lineage>
</organism>
<keyword evidence="1" id="KW-0812">Transmembrane</keyword>
<keyword evidence="3" id="KW-0378">Hydrolase</keyword>
<name>A0A368XR81_9BURK</name>
<evidence type="ECO:0000256" key="1">
    <source>
        <dbReference type="SAM" id="Phobius"/>
    </source>
</evidence>
<keyword evidence="4" id="KW-1185">Reference proteome</keyword>
<keyword evidence="1" id="KW-1133">Transmembrane helix</keyword>
<feature type="transmembrane region" description="Helical" evidence="1">
    <location>
        <begin position="7"/>
        <end position="40"/>
    </location>
</feature>
<accession>A0A368XR81</accession>
<keyword evidence="3" id="KW-0645">Protease</keyword>
<keyword evidence="1" id="KW-0472">Membrane</keyword>
<dbReference type="RefSeq" id="WP_425466376.1">
    <property type="nucleotide sequence ID" value="NZ_QPJK01000005.1"/>
</dbReference>
<reference evidence="3 4" key="1">
    <citation type="submission" date="2018-07" db="EMBL/GenBank/DDBJ databases">
        <title>Genomic Encyclopedia of Type Strains, Phase IV (KMG-IV): sequencing the most valuable type-strain genomes for metagenomic binning, comparative biology and taxonomic classification.</title>
        <authorList>
            <person name="Goeker M."/>
        </authorList>
    </citation>
    <scope>NUCLEOTIDE SEQUENCE [LARGE SCALE GENOMIC DNA]</scope>
    <source>
        <strain evidence="3 4">DSM 21634</strain>
    </source>
</reference>
<gene>
    <name evidence="3" type="ORF">DES41_105328</name>
</gene>
<dbReference type="Proteomes" id="UP000252884">
    <property type="component" value="Unassembled WGS sequence"/>
</dbReference>
<comment type="caution">
    <text evidence="3">The sequence shown here is derived from an EMBL/GenBank/DDBJ whole genome shotgun (WGS) entry which is preliminary data.</text>
</comment>
<dbReference type="EMBL" id="QPJK01000005">
    <property type="protein sequence ID" value="RCW70385.1"/>
    <property type="molecule type" value="Genomic_DNA"/>
</dbReference>
<feature type="domain" description="NfeD-like C-terminal" evidence="2">
    <location>
        <begin position="87"/>
        <end position="142"/>
    </location>
</feature>
<dbReference type="AlphaFoldDB" id="A0A368XR81"/>